<name>A0A6J7K969_9ZZZZ</name>
<sequence>MVRGVDRVVTAIDELYRMGGASAIHTDTGRPLERFWRDLHAGGSHVCNVREPIYVGWGVNEFGGDIALGTLY</sequence>
<dbReference type="AlphaFoldDB" id="A0A6J7K969"/>
<feature type="domain" description="Acyl-CoA dehydrogenase C-terminal" evidence="2">
    <location>
        <begin position="3"/>
        <end position="47"/>
    </location>
</feature>
<protein>
    <submittedName>
        <fullName evidence="3">Unannotated protein</fullName>
    </submittedName>
</protein>
<evidence type="ECO:0000313" key="3">
    <source>
        <dbReference type="EMBL" id="CAB4950694.1"/>
    </source>
</evidence>
<evidence type="ECO:0000256" key="1">
    <source>
        <dbReference type="ARBA" id="ARBA00023002"/>
    </source>
</evidence>
<organism evidence="3">
    <name type="scientific">freshwater metagenome</name>
    <dbReference type="NCBI Taxonomy" id="449393"/>
    <lineage>
        <taxon>unclassified sequences</taxon>
        <taxon>metagenomes</taxon>
        <taxon>ecological metagenomes</taxon>
    </lineage>
</organism>
<reference evidence="3" key="1">
    <citation type="submission" date="2020-05" db="EMBL/GenBank/DDBJ databases">
        <authorList>
            <person name="Chiriac C."/>
            <person name="Salcher M."/>
            <person name="Ghai R."/>
            <person name="Kavagutti S V."/>
        </authorList>
    </citation>
    <scope>NUCLEOTIDE SEQUENCE</scope>
</reference>
<keyword evidence="1" id="KW-0560">Oxidoreductase</keyword>
<gene>
    <name evidence="3" type="ORF">UFOPK3773_01388</name>
</gene>
<proteinExistence type="predicted"/>
<dbReference type="GO" id="GO:0016491">
    <property type="term" value="F:oxidoreductase activity"/>
    <property type="evidence" value="ECO:0007669"/>
    <property type="project" value="UniProtKB-KW"/>
</dbReference>
<dbReference type="EMBL" id="CAFBNF010000165">
    <property type="protein sequence ID" value="CAB4950694.1"/>
    <property type="molecule type" value="Genomic_DNA"/>
</dbReference>
<dbReference type="Gene3D" id="1.20.140.10">
    <property type="entry name" value="Butyryl-CoA Dehydrogenase, subunit A, domain 3"/>
    <property type="match status" value="1"/>
</dbReference>
<accession>A0A6J7K969</accession>
<dbReference type="Pfam" id="PF08028">
    <property type="entry name" value="Acyl-CoA_dh_2"/>
    <property type="match status" value="1"/>
</dbReference>
<evidence type="ECO:0000259" key="2">
    <source>
        <dbReference type="Pfam" id="PF08028"/>
    </source>
</evidence>
<dbReference type="InterPro" id="IPR013107">
    <property type="entry name" value="Acyl-CoA_DH_C"/>
</dbReference>